<keyword evidence="1" id="KW-0812">Transmembrane</keyword>
<feature type="transmembrane region" description="Helical" evidence="1">
    <location>
        <begin position="12"/>
        <end position="36"/>
    </location>
</feature>
<gene>
    <name evidence="2" type="ORF">VNO78_23259</name>
</gene>
<evidence type="ECO:0000313" key="3">
    <source>
        <dbReference type="Proteomes" id="UP001386955"/>
    </source>
</evidence>
<dbReference type="Proteomes" id="UP001386955">
    <property type="component" value="Unassembled WGS sequence"/>
</dbReference>
<protein>
    <submittedName>
        <fullName evidence="2">Uncharacterized protein</fullName>
    </submittedName>
</protein>
<dbReference type="AlphaFoldDB" id="A0AAN9S6E4"/>
<comment type="caution">
    <text evidence="2">The sequence shown here is derived from an EMBL/GenBank/DDBJ whole genome shotgun (WGS) entry which is preliminary data.</text>
</comment>
<reference evidence="2 3" key="1">
    <citation type="submission" date="2024-01" db="EMBL/GenBank/DDBJ databases">
        <title>The genomes of 5 underutilized Papilionoideae crops provide insights into root nodulation and disease resistanc.</title>
        <authorList>
            <person name="Jiang F."/>
        </authorList>
    </citation>
    <scope>NUCLEOTIDE SEQUENCE [LARGE SCALE GENOMIC DNA]</scope>
    <source>
        <strain evidence="2">DUOXIRENSHENG_FW03</strain>
        <tissue evidence="2">Leaves</tissue>
    </source>
</reference>
<evidence type="ECO:0000256" key="1">
    <source>
        <dbReference type="SAM" id="Phobius"/>
    </source>
</evidence>
<sequence>MRSILSQKPHILLLGFDPSGVGVGVGVGVVDFYVFVTHKCIDAACVISNSKFIGCADLKSCGQNYRYLFSISLENHVGFDCYNQFLWMREKF</sequence>
<keyword evidence="1" id="KW-1133">Transmembrane helix</keyword>
<keyword evidence="1" id="KW-0472">Membrane</keyword>
<organism evidence="2 3">
    <name type="scientific">Psophocarpus tetragonolobus</name>
    <name type="common">Winged bean</name>
    <name type="synonym">Dolichos tetragonolobus</name>
    <dbReference type="NCBI Taxonomy" id="3891"/>
    <lineage>
        <taxon>Eukaryota</taxon>
        <taxon>Viridiplantae</taxon>
        <taxon>Streptophyta</taxon>
        <taxon>Embryophyta</taxon>
        <taxon>Tracheophyta</taxon>
        <taxon>Spermatophyta</taxon>
        <taxon>Magnoliopsida</taxon>
        <taxon>eudicotyledons</taxon>
        <taxon>Gunneridae</taxon>
        <taxon>Pentapetalae</taxon>
        <taxon>rosids</taxon>
        <taxon>fabids</taxon>
        <taxon>Fabales</taxon>
        <taxon>Fabaceae</taxon>
        <taxon>Papilionoideae</taxon>
        <taxon>50 kb inversion clade</taxon>
        <taxon>NPAAA clade</taxon>
        <taxon>indigoferoid/millettioid clade</taxon>
        <taxon>Phaseoleae</taxon>
        <taxon>Psophocarpus</taxon>
    </lineage>
</organism>
<accession>A0AAN9S6E4</accession>
<name>A0AAN9S6E4_PSOTE</name>
<dbReference type="EMBL" id="JAYMYS010000006">
    <property type="protein sequence ID" value="KAK7388443.1"/>
    <property type="molecule type" value="Genomic_DNA"/>
</dbReference>
<keyword evidence="3" id="KW-1185">Reference proteome</keyword>
<evidence type="ECO:0000313" key="2">
    <source>
        <dbReference type="EMBL" id="KAK7388443.1"/>
    </source>
</evidence>
<proteinExistence type="predicted"/>